<comment type="caution">
    <text evidence="1">The sequence shown here is derived from an EMBL/GenBank/DDBJ whole genome shotgun (WGS) entry which is preliminary data.</text>
</comment>
<sequence length="129" mass="14082">MIGMGLMAGKSWKHGLDRMSGMGLNILGDMAELDVAEVSMGSLSSLVFGVGFAGNFRALDLEDNGSYWLRNVVEEGDEDAWHARGENRIVDILGVGIASILWKIKGSGMRKNYVDVHLEASEDLVPHLY</sequence>
<keyword evidence="2" id="KW-1185">Reference proteome</keyword>
<gene>
    <name evidence="1" type="ORF">Syun_004138</name>
</gene>
<reference evidence="1 2" key="1">
    <citation type="submission" date="2024-01" db="EMBL/GenBank/DDBJ databases">
        <title>Genome assemblies of Stephania.</title>
        <authorList>
            <person name="Yang L."/>
        </authorList>
    </citation>
    <scope>NUCLEOTIDE SEQUENCE [LARGE SCALE GENOMIC DNA]</scope>
    <source>
        <strain evidence="1">YNDBR</strain>
        <tissue evidence="1">Leaf</tissue>
    </source>
</reference>
<dbReference type="Proteomes" id="UP001420932">
    <property type="component" value="Unassembled WGS sequence"/>
</dbReference>
<evidence type="ECO:0000313" key="2">
    <source>
        <dbReference type="Proteomes" id="UP001420932"/>
    </source>
</evidence>
<organism evidence="1 2">
    <name type="scientific">Stephania yunnanensis</name>
    <dbReference type="NCBI Taxonomy" id="152371"/>
    <lineage>
        <taxon>Eukaryota</taxon>
        <taxon>Viridiplantae</taxon>
        <taxon>Streptophyta</taxon>
        <taxon>Embryophyta</taxon>
        <taxon>Tracheophyta</taxon>
        <taxon>Spermatophyta</taxon>
        <taxon>Magnoliopsida</taxon>
        <taxon>Ranunculales</taxon>
        <taxon>Menispermaceae</taxon>
        <taxon>Menispermoideae</taxon>
        <taxon>Cissampelideae</taxon>
        <taxon>Stephania</taxon>
    </lineage>
</organism>
<dbReference type="EMBL" id="JBBNAF010000002">
    <property type="protein sequence ID" value="KAK9163236.1"/>
    <property type="molecule type" value="Genomic_DNA"/>
</dbReference>
<accession>A0AAP0L2K3</accession>
<protein>
    <submittedName>
        <fullName evidence="1">Uncharacterized protein</fullName>
    </submittedName>
</protein>
<evidence type="ECO:0000313" key="1">
    <source>
        <dbReference type="EMBL" id="KAK9163236.1"/>
    </source>
</evidence>
<dbReference type="AlphaFoldDB" id="A0AAP0L2K3"/>
<name>A0AAP0L2K3_9MAGN</name>
<proteinExistence type="predicted"/>